<keyword evidence="2" id="KW-0472">Membrane</keyword>
<dbReference type="OrthoDB" id="7057177at2"/>
<evidence type="ECO:0000313" key="3">
    <source>
        <dbReference type="EMBL" id="SHH00095.1"/>
    </source>
</evidence>
<dbReference type="Proteomes" id="UP000199758">
    <property type="component" value="Unassembled WGS sequence"/>
</dbReference>
<feature type="transmembrane region" description="Helical" evidence="2">
    <location>
        <begin position="30"/>
        <end position="53"/>
    </location>
</feature>
<keyword evidence="2" id="KW-0812">Transmembrane</keyword>
<feature type="region of interest" description="Disordered" evidence="1">
    <location>
        <begin position="187"/>
        <end position="237"/>
    </location>
</feature>
<dbReference type="AlphaFoldDB" id="A0A1M5PEA5"/>
<accession>A0A1M5PEA5</accession>
<dbReference type="STRING" id="490188.SAMN04488068_2192"/>
<sequence length="336" mass="35333">MTAAAVDTRAIIGVDAWGLAEEADRRFRRVAGAALLAFLILAIVIPLLNFAGLERGGGDTLERRYVSLLPDAEVADQTEEPKPSEDDAPKPEEPKPQEVKKPEPAKPRAEPVAKPEPTKEQLVASARDKAAQTGVMAMADQLKALRDNSLQGLDAARPLSSDVVTARAGTGASGGTAGGGAIAQSAAASSGGISGSGTGETRRSQAGAGLGQRRTTTVESPIGIGPDKTRPGQSGDKSVAARTLDEIQLTFDRNKAAFYSIYQRVLRDKPDVRGKMVVSLTIAPDGSVSDCRLVSSELGDAELEERIIARVKLLNFGAKAVPTFTYPNYPIYLFPA</sequence>
<dbReference type="EMBL" id="FQWZ01000004">
    <property type="protein sequence ID" value="SHH00095.1"/>
    <property type="molecule type" value="Genomic_DNA"/>
</dbReference>
<dbReference type="RefSeq" id="WP_072897404.1">
    <property type="nucleotide sequence ID" value="NZ_FQWZ01000004.1"/>
</dbReference>
<dbReference type="InterPro" id="IPR049806">
    <property type="entry name" value="MasK-like_C"/>
</dbReference>
<dbReference type="NCBIfam" id="NF033768">
    <property type="entry name" value="myxo_SS_tail"/>
    <property type="match status" value="1"/>
</dbReference>
<keyword evidence="4" id="KW-1185">Reference proteome</keyword>
<feature type="region of interest" description="Disordered" evidence="1">
    <location>
        <begin position="72"/>
        <end position="129"/>
    </location>
</feature>
<evidence type="ECO:0000313" key="4">
    <source>
        <dbReference type="Proteomes" id="UP000199758"/>
    </source>
</evidence>
<organism evidence="3 4">
    <name type="scientific">Hydrocarboniphaga daqingensis</name>
    <dbReference type="NCBI Taxonomy" id="490188"/>
    <lineage>
        <taxon>Bacteria</taxon>
        <taxon>Pseudomonadati</taxon>
        <taxon>Pseudomonadota</taxon>
        <taxon>Gammaproteobacteria</taxon>
        <taxon>Nevskiales</taxon>
        <taxon>Nevskiaceae</taxon>
        <taxon>Hydrocarboniphaga</taxon>
    </lineage>
</organism>
<reference evidence="3 4" key="1">
    <citation type="submission" date="2016-11" db="EMBL/GenBank/DDBJ databases">
        <authorList>
            <person name="Jaros S."/>
            <person name="Januszkiewicz K."/>
            <person name="Wedrychowicz H."/>
        </authorList>
    </citation>
    <scope>NUCLEOTIDE SEQUENCE [LARGE SCALE GENOMIC DNA]</scope>
    <source>
        <strain evidence="3 4">CGMCC 1.7049</strain>
    </source>
</reference>
<gene>
    <name evidence="3" type="ORF">SAMN04488068_2192</name>
</gene>
<name>A0A1M5PEA5_9GAMM</name>
<protein>
    <recommendedName>
        <fullName evidence="5">TonB family C-terminal domain-containing protein</fullName>
    </recommendedName>
</protein>
<proteinExistence type="predicted"/>
<evidence type="ECO:0000256" key="1">
    <source>
        <dbReference type="SAM" id="MobiDB-lite"/>
    </source>
</evidence>
<keyword evidence="2" id="KW-1133">Transmembrane helix</keyword>
<feature type="compositionally biased region" description="Basic and acidic residues" evidence="1">
    <location>
        <begin position="79"/>
        <end position="119"/>
    </location>
</feature>
<evidence type="ECO:0000256" key="2">
    <source>
        <dbReference type="SAM" id="Phobius"/>
    </source>
</evidence>
<evidence type="ECO:0008006" key="5">
    <source>
        <dbReference type="Google" id="ProtNLM"/>
    </source>
</evidence>